<dbReference type="Pfam" id="PF04073">
    <property type="entry name" value="tRNA_edit"/>
    <property type="match status" value="1"/>
</dbReference>
<evidence type="ECO:0000313" key="2">
    <source>
        <dbReference type="EMBL" id="GAA2478931.1"/>
    </source>
</evidence>
<dbReference type="Proteomes" id="UP001501358">
    <property type="component" value="Unassembled WGS sequence"/>
</dbReference>
<reference evidence="2 3" key="1">
    <citation type="journal article" date="2019" name="Int. J. Syst. Evol. Microbiol.">
        <title>The Global Catalogue of Microorganisms (GCM) 10K type strain sequencing project: providing services to taxonomists for standard genome sequencing and annotation.</title>
        <authorList>
            <consortium name="The Broad Institute Genomics Platform"/>
            <consortium name="The Broad Institute Genome Sequencing Center for Infectious Disease"/>
            <person name="Wu L."/>
            <person name="Ma J."/>
        </authorList>
    </citation>
    <scope>NUCLEOTIDE SEQUENCE [LARGE SCALE GENOMIC DNA]</scope>
    <source>
        <strain evidence="2 3">JCM 6307</strain>
    </source>
</reference>
<keyword evidence="3" id="KW-1185">Reference proteome</keyword>
<comment type="caution">
    <text evidence="2">The sequence shown here is derived from an EMBL/GenBank/DDBJ whole genome shotgun (WGS) entry which is preliminary data.</text>
</comment>
<dbReference type="RefSeq" id="WP_344382221.1">
    <property type="nucleotide sequence ID" value="NZ_BAAATA010000006.1"/>
</dbReference>
<organism evidence="2 3">
    <name type="scientific">Streptomyces thermolineatus</name>
    <dbReference type="NCBI Taxonomy" id="44033"/>
    <lineage>
        <taxon>Bacteria</taxon>
        <taxon>Bacillati</taxon>
        <taxon>Actinomycetota</taxon>
        <taxon>Actinomycetes</taxon>
        <taxon>Kitasatosporales</taxon>
        <taxon>Streptomycetaceae</taxon>
        <taxon>Streptomyces</taxon>
    </lineage>
</organism>
<accession>A0ABN3LB07</accession>
<evidence type="ECO:0000259" key="1">
    <source>
        <dbReference type="Pfam" id="PF04073"/>
    </source>
</evidence>
<feature type="domain" description="YbaK/aminoacyl-tRNA synthetase-associated" evidence="1">
    <location>
        <begin position="52"/>
        <end position="171"/>
    </location>
</feature>
<protein>
    <submittedName>
        <fullName evidence="2">YbaK/EbsC family protein</fullName>
    </submittedName>
</protein>
<name>A0ABN3LB07_9ACTN</name>
<dbReference type="Gene3D" id="3.90.960.10">
    <property type="entry name" value="YbaK/aminoacyl-tRNA synthetase-associated domain"/>
    <property type="match status" value="1"/>
</dbReference>
<dbReference type="InterPro" id="IPR007214">
    <property type="entry name" value="YbaK/aa-tRNA-synth-assoc-dom"/>
</dbReference>
<proteinExistence type="predicted"/>
<dbReference type="SUPFAM" id="SSF55826">
    <property type="entry name" value="YbaK/ProRS associated domain"/>
    <property type="match status" value="1"/>
</dbReference>
<dbReference type="EMBL" id="BAAATA010000006">
    <property type="protein sequence ID" value="GAA2478931.1"/>
    <property type="molecule type" value="Genomic_DNA"/>
</dbReference>
<dbReference type="CDD" id="cd04939">
    <property type="entry name" value="PA2301"/>
    <property type="match status" value="1"/>
</dbReference>
<evidence type="ECO:0000313" key="3">
    <source>
        <dbReference type="Proteomes" id="UP001501358"/>
    </source>
</evidence>
<gene>
    <name evidence="2" type="ORF">GCM10010406_13820</name>
</gene>
<sequence>MSDHPTPPFGNFETVRTALDACDLLARPVADALKNWDDRRAAESVLYVDTDPAKADTAVFCEAYGVPLEASANCVVVAAGRGADTAPAACLALAHTRVDVNRTVRKHLGARKASFAPVDTAVAETGMEYGGITPVGLPGGWPLLVDEAVAAAPYVLVGSGLRRGKLILPGSAVARLPGAEVLPGLAG</sequence>
<dbReference type="InterPro" id="IPR036754">
    <property type="entry name" value="YbaK/aa-tRNA-synt-asso_dom_sf"/>
</dbReference>